<proteinExistence type="predicted"/>
<accession>A0A4S2FX14</accession>
<gene>
    <name evidence="1" type="ORF">E5333_08170</name>
</gene>
<dbReference type="AlphaFoldDB" id="A0A4S2FX14"/>
<sequence>MAIKIYTKDASLFYSCVDGWGKKKYINIPIDPTDLLPLLNKYIGRIDKEIMKISGRVEVVIQNFADVKPFIEDYKIRYPSTFTSEEKIYQTLEEAVIERRKGNPHLVSEDYHIEVCSDWDNKIYVFSVITMIR</sequence>
<name>A0A4S2FX14_9BACT</name>
<reference evidence="1 2" key="1">
    <citation type="submission" date="2019-04" db="EMBL/GenBank/DDBJ databases">
        <title>Microbes associate with the intestines of laboratory mice.</title>
        <authorList>
            <person name="Navarre W."/>
            <person name="Wong E."/>
            <person name="Huang K."/>
            <person name="Tropini C."/>
            <person name="Ng K."/>
            <person name="Yu B."/>
        </authorList>
    </citation>
    <scope>NUCLEOTIDE SEQUENCE [LARGE SCALE GENOMIC DNA]</scope>
    <source>
        <strain evidence="1 2">NM06_A21</strain>
    </source>
</reference>
<comment type="caution">
    <text evidence="1">The sequence shown here is derived from an EMBL/GenBank/DDBJ whole genome shotgun (WGS) entry which is preliminary data.</text>
</comment>
<dbReference type="EMBL" id="SRYD01000028">
    <property type="protein sequence ID" value="TGY73904.1"/>
    <property type="molecule type" value="Genomic_DNA"/>
</dbReference>
<dbReference type="RefSeq" id="WP_135993309.1">
    <property type="nucleotide sequence ID" value="NZ_SRYD01000028.1"/>
</dbReference>
<protein>
    <submittedName>
        <fullName evidence="1">Uncharacterized protein</fullName>
    </submittedName>
</protein>
<evidence type="ECO:0000313" key="2">
    <source>
        <dbReference type="Proteomes" id="UP000306630"/>
    </source>
</evidence>
<dbReference type="Proteomes" id="UP000306630">
    <property type="component" value="Unassembled WGS sequence"/>
</dbReference>
<evidence type="ECO:0000313" key="1">
    <source>
        <dbReference type="EMBL" id="TGY73904.1"/>
    </source>
</evidence>
<organism evidence="1 2">
    <name type="scientific">Muribaculum intestinale</name>
    <dbReference type="NCBI Taxonomy" id="1796646"/>
    <lineage>
        <taxon>Bacteria</taxon>
        <taxon>Pseudomonadati</taxon>
        <taxon>Bacteroidota</taxon>
        <taxon>Bacteroidia</taxon>
        <taxon>Bacteroidales</taxon>
        <taxon>Muribaculaceae</taxon>
        <taxon>Muribaculum</taxon>
    </lineage>
</organism>